<evidence type="ECO:0000256" key="8">
    <source>
        <dbReference type="SAM" id="MobiDB-lite"/>
    </source>
</evidence>
<name>A0A6A0A0Y1_HAELA</name>
<organism evidence="10 11">
    <name type="scientific">Haematococcus lacustris</name>
    <name type="common">Green alga</name>
    <name type="synonym">Haematococcus pluvialis</name>
    <dbReference type="NCBI Taxonomy" id="44745"/>
    <lineage>
        <taxon>Eukaryota</taxon>
        <taxon>Viridiplantae</taxon>
        <taxon>Chlorophyta</taxon>
        <taxon>core chlorophytes</taxon>
        <taxon>Chlorophyceae</taxon>
        <taxon>CS clade</taxon>
        <taxon>Chlamydomonadales</taxon>
        <taxon>Haematococcaceae</taxon>
        <taxon>Haematococcus</taxon>
    </lineage>
</organism>
<sequence length="685" mass="72140">MATRLFRTAEHLINAMDKSVMRAVEDLGVPRTVPDASRTQEAVASTAQQDDKEGAPPAACAAGFVYAAAPSPFAPSRDVLPLLPASVSRTYTGVDNQPTSQTGASYAPSASPPAGAQAQQTSRVTHQLPPAPDQGAESMPVAPFAATAAVRVEDETGQHQDAPVSLKSTEQRMNNGIASTCGDSASPPTTTAAKQALPASMAASKPSEADMALMSALGSQQLGPPLSSGGLAGPGTGSTREVQLAKLVEQLKERLRASKLENEQLEDLLAQAEARCERERALVGQLQGEVAALSESKRKTETVLGSQLAEQATALQDATAKAEAACQQALRLEGELLSLQESSRHLLQSKQDVEGGMLDSLRVSLASTEAKLDAERKAHGSTRATAVAREAELEALVAGHAAALVQVQHVAEEASARCRDLEDALALAEAAKAQALASAAFAGTDVGEDWRLHLLLCVRGKAKSELASLRGELEACQRARQAAELAHQASTQLVASLRGQLESAQAGLEQLASKQSQTALEAQLQEAHEMLYLKQSQLERLNADKAASMMKLERELATTREELAKSRRPAASALTISHDIMGHRSNGWQAGSGSHPDSGVVPISSALGERYRRLASRPDQVGAVVAAAAALVDRTASTLAFVLRQYPLVRLAALGYILLLHFYFLVLTASMQHAAVVTDKLNSHN</sequence>
<evidence type="ECO:0000313" key="11">
    <source>
        <dbReference type="Proteomes" id="UP000485058"/>
    </source>
</evidence>
<dbReference type="PANTHER" id="PTHR13815">
    <property type="entry name" value="GOLGIN-84"/>
    <property type="match status" value="1"/>
</dbReference>
<feature type="region of interest" description="Disordered" evidence="8">
    <location>
        <begin position="32"/>
        <end position="55"/>
    </location>
</feature>
<evidence type="ECO:0000256" key="3">
    <source>
        <dbReference type="ARBA" id="ARBA00022989"/>
    </source>
</evidence>
<comment type="caution">
    <text evidence="10">The sequence shown here is derived from an EMBL/GenBank/DDBJ whole genome shotgun (WGS) entry which is preliminary data.</text>
</comment>
<dbReference type="GO" id="GO:0000139">
    <property type="term" value="C:Golgi membrane"/>
    <property type="evidence" value="ECO:0007669"/>
    <property type="project" value="UniProtKB-SubCell"/>
</dbReference>
<keyword evidence="5 7" id="KW-0175">Coiled coil</keyword>
<comment type="subcellular location">
    <subcellularLocation>
        <location evidence="1">Golgi apparatus membrane</location>
        <topology evidence="1">Single-pass membrane protein</topology>
    </subcellularLocation>
</comment>
<feature type="compositionally biased region" description="Polar residues" evidence="8">
    <location>
        <begin position="179"/>
        <end position="193"/>
    </location>
</feature>
<dbReference type="GO" id="GO:0031985">
    <property type="term" value="C:Golgi cisterna"/>
    <property type="evidence" value="ECO:0007669"/>
    <property type="project" value="TreeGrafter"/>
</dbReference>
<dbReference type="AlphaFoldDB" id="A0A6A0A0Y1"/>
<evidence type="ECO:0000256" key="4">
    <source>
        <dbReference type="ARBA" id="ARBA00023034"/>
    </source>
</evidence>
<feature type="compositionally biased region" description="Polar residues" evidence="8">
    <location>
        <begin position="93"/>
        <end position="102"/>
    </location>
</feature>
<evidence type="ECO:0000256" key="7">
    <source>
        <dbReference type="SAM" id="Coils"/>
    </source>
</evidence>
<evidence type="ECO:0000256" key="1">
    <source>
        <dbReference type="ARBA" id="ARBA00004194"/>
    </source>
</evidence>
<feature type="transmembrane region" description="Helical" evidence="9">
    <location>
        <begin position="654"/>
        <end position="675"/>
    </location>
</feature>
<accession>A0A6A0A0Y1</accession>
<evidence type="ECO:0000256" key="2">
    <source>
        <dbReference type="ARBA" id="ARBA00022692"/>
    </source>
</evidence>
<keyword evidence="4" id="KW-0333">Golgi apparatus</keyword>
<reference evidence="10 11" key="1">
    <citation type="submission" date="2020-02" db="EMBL/GenBank/DDBJ databases">
        <title>Draft genome sequence of Haematococcus lacustris strain NIES-144.</title>
        <authorList>
            <person name="Morimoto D."/>
            <person name="Nakagawa S."/>
            <person name="Yoshida T."/>
            <person name="Sawayama S."/>
        </authorList>
    </citation>
    <scope>NUCLEOTIDE SEQUENCE [LARGE SCALE GENOMIC DNA]</scope>
    <source>
        <strain evidence="10 11">NIES-144</strain>
    </source>
</reference>
<feature type="coiled-coil region" evidence="7">
    <location>
        <begin position="404"/>
        <end position="514"/>
    </location>
</feature>
<feature type="compositionally biased region" description="Low complexity" evidence="8">
    <location>
        <begin position="103"/>
        <end position="120"/>
    </location>
</feature>
<evidence type="ECO:0000256" key="9">
    <source>
        <dbReference type="SAM" id="Phobius"/>
    </source>
</evidence>
<proteinExistence type="predicted"/>
<feature type="region of interest" description="Disordered" evidence="8">
    <location>
        <begin position="179"/>
        <end position="203"/>
    </location>
</feature>
<dbReference type="Proteomes" id="UP000485058">
    <property type="component" value="Unassembled WGS sequence"/>
</dbReference>
<feature type="region of interest" description="Disordered" evidence="8">
    <location>
        <begin position="93"/>
        <end position="137"/>
    </location>
</feature>
<dbReference type="GO" id="GO:0000301">
    <property type="term" value="P:retrograde transport, vesicle recycling within Golgi"/>
    <property type="evidence" value="ECO:0007669"/>
    <property type="project" value="TreeGrafter"/>
</dbReference>
<keyword evidence="3 9" id="KW-1133">Transmembrane helix</keyword>
<dbReference type="EMBL" id="BLLF01002986">
    <property type="protein sequence ID" value="GFH25999.1"/>
    <property type="molecule type" value="Genomic_DNA"/>
</dbReference>
<evidence type="ECO:0000256" key="5">
    <source>
        <dbReference type="ARBA" id="ARBA00023054"/>
    </source>
</evidence>
<keyword evidence="11" id="KW-1185">Reference proteome</keyword>
<evidence type="ECO:0000313" key="10">
    <source>
        <dbReference type="EMBL" id="GFH25999.1"/>
    </source>
</evidence>
<dbReference type="GO" id="GO:0007030">
    <property type="term" value="P:Golgi organization"/>
    <property type="evidence" value="ECO:0007669"/>
    <property type="project" value="InterPro"/>
</dbReference>
<dbReference type="Pfam" id="PF09787">
    <property type="entry name" value="Golgin_A5"/>
    <property type="match status" value="1"/>
</dbReference>
<protein>
    <recommendedName>
        <fullName evidence="12">Golgin candidate 1</fullName>
    </recommendedName>
</protein>
<feature type="coiled-coil region" evidence="7">
    <location>
        <begin position="248"/>
        <end position="289"/>
    </location>
</feature>
<keyword evidence="6 9" id="KW-0472">Membrane</keyword>
<gene>
    <name evidence="10" type="ORF">HaLaN_24068</name>
</gene>
<feature type="coiled-coil region" evidence="7">
    <location>
        <begin position="315"/>
        <end position="378"/>
    </location>
</feature>
<evidence type="ECO:0000256" key="6">
    <source>
        <dbReference type="ARBA" id="ARBA00023136"/>
    </source>
</evidence>
<keyword evidence="2 9" id="KW-0812">Transmembrane</keyword>
<evidence type="ECO:0008006" key="12">
    <source>
        <dbReference type="Google" id="ProtNLM"/>
    </source>
</evidence>
<dbReference type="PANTHER" id="PTHR13815:SF7">
    <property type="entry name" value="GOLGIN SUBFAMILY A MEMBER 5"/>
    <property type="match status" value="1"/>
</dbReference>
<dbReference type="InterPro" id="IPR019177">
    <property type="entry name" value="Golgin_subfamily_A_member_5"/>
</dbReference>
<feature type="compositionally biased region" description="Polar residues" evidence="8">
    <location>
        <begin position="37"/>
        <end position="48"/>
    </location>
</feature>